<protein>
    <submittedName>
        <fullName evidence="4">Pimeloyl-ACP methyl ester carboxylesterase</fullName>
    </submittedName>
</protein>
<dbReference type="Proteomes" id="UP000557307">
    <property type="component" value="Unassembled WGS sequence"/>
</dbReference>
<accession>A0A840TKN2</accession>
<dbReference type="InterPro" id="IPR050266">
    <property type="entry name" value="AB_hydrolase_sf"/>
</dbReference>
<dbReference type="EMBL" id="JACHGF010000002">
    <property type="protein sequence ID" value="MBB5283495.1"/>
    <property type="molecule type" value="Genomic_DNA"/>
</dbReference>
<dbReference type="PANTHER" id="PTHR43798:SF33">
    <property type="entry name" value="HYDROLASE, PUTATIVE (AFU_ORTHOLOGUE AFUA_2G14860)-RELATED"/>
    <property type="match status" value="1"/>
</dbReference>
<dbReference type="InterPro" id="IPR029058">
    <property type="entry name" value="AB_hydrolase_fold"/>
</dbReference>
<organism evidence="4 5">
    <name type="scientific">Rhabdobacter roseus</name>
    <dbReference type="NCBI Taxonomy" id="1655419"/>
    <lineage>
        <taxon>Bacteria</taxon>
        <taxon>Pseudomonadati</taxon>
        <taxon>Bacteroidota</taxon>
        <taxon>Cytophagia</taxon>
        <taxon>Cytophagales</taxon>
        <taxon>Cytophagaceae</taxon>
        <taxon>Rhabdobacter</taxon>
    </lineage>
</organism>
<evidence type="ECO:0000259" key="3">
    <source>
        <dbReference type="Pfam" id="PF00561"/>
    </source>
</evidence>
<comment type="caution">
    <text evidence="4">The sequence shown here is derived from an EMBL/GenBank/DDBJ whole genome shotgun (WGS) entry which is preliminary data.</text>
</comment>
<dbReference type="RefSeq" id="WP_343062974.1">
    <property type="nucleotide sequence ID" value="NZ_JACHGF010000002.1"/>
</dbReference>
<dbReference type="InterPro" id="IPR002410">
    <property type="entry name" value="Peptidase_S33"/>
</dbReference>
<proteinExistence type="inferred from homology"/>
<sequence>MKPTVSCIQNDSLYIQVASTGADTLPLLLLIHGAPGAWWGYMNILDDPDLQKKFHIVSVDRLGYGKSRFKNKKFITSIQTQAQCLSAVLSLNKSNEKAIILGRSYGAPIAASIAAMQPDKVKELILVSPVIDPEKEKFYWFSKWGRNRLVQLFLPREFNAATAEKYAHSEELRQMLPIWKNVTVPTTVLQGGNDWIADPENIDFAKKHIASTQTQFILLPNAGHMITFSHADLLKEMILRINSYNEKSITIDLSEVEVAGGK</sequence>
<gene>
    <name evidence="4" type="ORF">HNQ92_001621</name>
</gene>
<keyword evidence="2" id="KW-0378">Hydrolase</keyword>
<dbReference type="InterPro" id="IPR000073">
    <property type="entry name" value="AB_hydrolase_1"/>
</dbReference>
<dbReference type="GO" id="GO:0008233">
    <property type="term" value="F:peptidase activity"/>
    <property type="evidence" value="ECO:0007669"/>
    <property type="project" value="InterPro"/>
</dbReference>
<comment type="similarity">
    <text evidence="1">Belongs to the peptidase S33 family.</text>
</comment>
<evidence type="ECO:0000313" key="5">
    <source>
        <dbReference type="Proteomes" id="UP000557307"/>
    </source>
</evidence>
<evidence type="ECO:0000256" key="2">
    <source>
        <dbReference type="ARBA" id="ARBA00022801"/>
    </source>
</evidence>
<dbReference type="PRINTS" id="PR00111">
    <property type="entry name" value="ABHYDROLASE"/>
</dbReference>
<dbReference type="PANTHER" id="PTHR43798">
    <property type="entry name" value="MONOACYLGLYCEROL LIPASE"/>
    <property type="match status" value="1"/>
</dbReference>
<feature type="domain" description="AB hydrolase-1" evidence="3">
    <location>
        <begin position="26"/>
        <end position="165"/>
    </location>
</feature>
<evidence type="ECO:0000256" key="1">
    <source>
        <dbReference type="ARBA" id="ARBA00010088"/>
    </source>
</evidence>
<dbReference type="GO" id="GO:0016020">
    <property type="term" value="C:membrane"/>
    <property type="evidence" value="ECO:0007669"/>
    <property type="project" value="TreeGrafter"/>
</dbReference>
<dbReference type="Pfam" id="PF00561">
    <property type="entry name" value="Abhydrolase_1"/>
    <property type="match status" value="1"/>
</dbReference>
<dbReference type="GO" id="GO:0006508">
    <property type="term" value="P:proteolysis"/>
    <property type="evidence" value="ECO:0007669"/>
    <property type="project" value="InterPro"/>
</dbReference>
<dbReference type="PRINTS" id="PR00793">
    <property type="entry name" value="PROAMNOPTASE"/>
</dbReference>
<keyword evidence="5" id="KW-1185">Reference proteome</keyword>
<name>A0A840TKN2_9BACT</name>
<dbReference type="SUPFAM" id="SSF53474">
    <property type="entry name" value="alpha/beta-Hydrolases"/>
    <property type="match status" value="1"/>
</dbReference>
<evidence type="ECO:0000313" key="4">
    <source>
        <dbReference type="EMBL" id="MBB5283495.1"/>
    </source>
</evidence>
<dbReference type="Gene3D" id="3.40.50.1820">
    <property type="entry name" value="alpha/beta hydrolase"/>
    <property type="match status" value="1"/>
</dbReference>
<dbReference type="AlphaFoldDB" id="A0A840TKN2"/>
<reference evidence="4 5" key="1">
    <citation type="submission" date="2020-08" db="EMBL/GenBank/DDBJ databases">
        <title>Genomic Encyclopedia of Type Strains, Phase IV (KMG-IV): sequencing the most valuable type-strain genomes for metagenomic binning, comparative biology and taxonomic classification.</title>
        <authorList>
            <person name="Goeker M."/>
        </authorList>
    </citation>
    <scope>NUCLEOTIDE SEQUENCE [LARGE SCALE GENOMIC DNA]</scope>
    <source>
        <strain evidence="4 5">DSM 105074</strain>
    </source>
</reference>